<dbReference type="InterPro" id="IPR007445">
    <property type="entry name" value="PilO"/>
</dbReference>
<evidence type="ECO:0000313" key="1">
    <source>
        <dbReference type="EMBL" id="OGZ43043.1"/>
    </source>
</evidence>
<organism evidence="1 2">
    <name type="scientific">Candidatus Ryanbacteria bacterium RIFCSPHIGHO2_01_FULL_45_22</name>
    <dbReference type="NCBI Taxonomy" id="1802114"/>
    <lineage>
        <taxon>Bacteria</taxon>
        <taxon>Candidatus Ryaniibacteriota</taxon>
    </lineage>
</organism>
<dbReference type="Gene3D" id="3.30.70.60">
    <property type="match status" value="1"/>
</dbReference>
<dbReference type="EMBL" id="MHNK01000020">
    <property type="protein sequence ID" value="OGZ43043.1"/>
    <property type="molecule type" value="Genomic_DNA"/>
</dbReference>
<proteinExistence type="predicted"/>
<protein>
    <recommendedName>
        <fullName evidence="3">Pilus assembly protein PilO</fullName>
    </recommendedName>
</protein>
<dbReference type="STRING" id="1802114.A2719_01620"/>
<dbReference type="AlphaFoldDB" id="A0A1G2FYA0"/>
<dbReference type="Proteomes" id="UP000177480">
    <property type="component" value="Unassembled WGS sequence"/>
</dbReference>
<reference evidence="1 2" key="1">
    <citation type="journal article" date="2016" name="Nat. Commun.">
        <title>Thousands of microbial genomes shed light on interconnected biogeochemical processes in an aquifer system.</title>
        <authorList>
            <person name="Anantharaman K."/>
            <person name="Brown C.T."/>
            <person name="Hug L.A."/>
            <person name="Sharon I."/>
            <person name="Castelle C.J."/>
            <person name="Probst A.J."/>
            <person name="Thomas B.C."/>
            <person name="Singh A."/>
            <person name="Wilkins M.J."/>
            <person name="Karaoz U."/>
            <person name="Brodie E.L."/>
            <person name="Williams K.H."/>
            <person name="Hubbard S.S."/>
            <person name="Banfield J.F."/>
        </authorList>
    </citation>
    <scope>NUCLEOTIDE SEQUENCE [LARGE SCALE GENOMIC DNA]</scope>
</reference>
<dbReference type="Pfam" id="PF04350">
    <property type="entry name" value="PilO"/>
    <property type="match status" value="1"/>
</dbReference>
<accession>A0A1G2FYA0</accession>
<gene>
    <name evidence="1" type="ORF">A2719_01620</name>
</gene>
<comment type="caution">
    <text evidence="1">The sequence shown here is derived from an EMBL/GenBank/DDBJ whole genome shotgun (WGS) entry which is preliminary data.</text>
</comment>
<dbReference type="GO" id="GO:0043683">
    <property type="term" value="P:type IV pilus assembly"/>
    <property type="evidence" value="ECO:0007669"/>
    <property type="project" value="InterPro"/>
</dbReference>
<dbReference type="GO" id="GO:0043107">
    <property type="term" value="P:type IV pilus-dependent motility"/>
    <property type="evidence" value="ECO:0007669"/>
    <property type="project" value="InterPro"/>
</dbReference>
<name>A0A1G2FYA0_9BACT</name>
<evidence type="ECO:0000313" key="2">
    <source>
        <dbReference type="Proteomes" id="UP000177480"/>
    </source>
</evidence>
<sequence>MVHIIISIALAGGGIFLLRSYVQPELAKVQSVRAEQSVVEDAIKNAREVIRLRDDLLSRYNSIDPVAIDKIRKFLPAGSALSELFIDVNTMARQSDIHISAISFSENGPPPPSLPEVGNALTITLGVDGSYVQFLSFLRSLEKNLRLVDVVSIDLAQTPKDGDMGFKLILRAYYQERTIL</sequence>
<dbReference type="InterPro" id="IPR014717">
    <property type="entry name" value="Transl_elong_EF1B/ribsomal_bS6"/>
</dbReference>
<evidence type="ECO:0008006" key="3">
    <source>
        <dbReference type="Google" id="ProtNLM"/>
    </source>
</evidence>